<dbReference type="Proteomes" id="UP001515500">
    <property type="component" value="Chromosome 11"/>
</dbReference>
<keyword evidence="6" id="KW-0808">Transferase</keyword>
<dbReference type="InterPro" id="IPR001245">
    <property type="entry name" value="Ser-Thr/Tyr_kinase_cat_dom"/>
</dbReference>
<evidence type="ECO:0000256" key="5">
    <source>
        <dbReference type="ARBA" id="ARBA00022527"/>
    </source>
</evidence>
<keyword evidence="5 13" id="KW-0723">Serine/threonine-protein kinase</keyword>
<dbReference type="PROSITE" id="PS00108">
    <property type="entry name" value="PROTEIN_KINASE_ST"/>
    <property type="match status" value="1"/>
</dbReference>
<keyword evidence="8 17" id="KW-0418">Kinase</keyword>
<evidence type="ECO:0000259" key="15">
    <source>
        <dbReference type="PROSITE" id="PS50011"/>
    </source>
</evidence>
<dbReference type="Pfam" id="PF07714">
    <property type="entry name" value="PK_Tyr_Ser-Thr"/>
    <property type="match status" value="1"/>
</dbReference>
<dbReference type="InterPro" id="IPR008271">
    <property type="entry name" value="Ser/Thr_kinase_AS"/>
</dbReference>
<dbReference type="GO" id="GO:0005524">
    <property type="term" value="F:ATP binding"/>
    <property type="evidence" value="ECO:0007669"/>
    <property type="project" value="UniProtKB-UniRule"/>
</dbReference>
<dbReference type="InterPro" id="IPR000719">
    <property type="entry name" value="Prot_kinase_dom"/>
</dbReference>
<evidence type="ECO:0000256" key="13">
    <source>
        <dbReference type="RuleBase" id="RU000304"/>
    </source>
</evidence>
<dbReference type="PROSITE" id="PS00107">
    <property type="entry name" value="PROTEIN_KINASE_ATP"/>
    <property type="match status" value="1"/>
</dbReference>
<feature type="compositionally biased region" description="Basic and acidic residues" evidence="14">
    <location>
        <begin position="371"/>
        <end position="385"/>
    </location>
</feature>
<dbReference type="GO" id="GO:0005886">
    <property type="term" value="C:plasma membrane"/>
    <property type="evidence" value="ECO:0007669"/>
    <property type="project" value="UniProtKB-SubCell"/>
</dbReference>
<evidence type="ECO:0000256" key="7">
    <source>
        <dbReference type="ARBA" id="ARBA00022741"/>
    </source>
</evidence>
<protein>
    <recommendedName>
        <fullName evidence="3">non-specific serine/threonine protein kinase</fullName>
        <ecNumber evidence="3">2.7.11.1</ecNumber>
    </recommendedName>
</protein>
<dbReference type="InterPro" id="IPR050823">
    <property type="entry name" value="Plant_Ser_Thr_Prot_Kinase"/>
</dbReference>
<evidence type="ECO:0000256" key="8">
    <source>
        <dbReference type="ARBA" id="ARBA00022777"/>
    </source>
</evidence>
<gene>
    <name evidence="17" type="primary">LOC120272111</name>
</gene>
<evidence type="ECO:0000256" key="4">
    <source>
        <dbReference type="ARBA" id="ARBA00022475"/>
    </source>
</evidence>
<comment type="subcellular location">
    <subcellularLocation>
        <location evidence="1">Cell membrane</location>
    </subcellularLocation>
</comment>
<feature type="region of interest" description="Disordered" evidence="14">
    <location>
        <begin position="371"/>
        <end position="425"/>
    </location>
</feature>
<evidence type="ECO:0000256" key="6">
    <source>
        <dbReference type="ARBA" id="ARBA00022679"/>
    </source>
</evidence>
<dbReference type="RefSeq" id="XP_039134791.1">
    <property type="nucleotide sequence ID" value="XM_039278857.1"/>
</dbReference>
<dbReference type="SUPFAM" id="SSF56112">
    <property type="entry name" value="Protein kinase-like (PK-like)"/>
    <property type="match status" value="1"/>
</dbReference>
<keyword evidence="4" id="KW-1003">Cell membrane</keyword>
<evidence type="ECO:0000256" key="10">
    <source>
        <dbReference type="ARBA" id="ARBA00023136"/>
    </source>
</evidence>
<reference evidence="17" key="1">
    <citation type="submission" date="2025-08" db="UniProtKB">
        <authorList>
            <consortium name="RefSeq"/>
        </authorList>
    </citation>
    <scope>IDENTIFICATION</scope>
</reference>
<dbReference type="GeneID" id="120272111"/>
<keyword evidence="10" id="KW-0472">Membrane</keyword>
<evidence type="ECO:0000256" key="2">
    <source>
        <dbReference type="ARBA" id="ARBA00008684"/>
    </source>
</evidence>
<dbReference type="PROSITE" id="PS50011">
    <property type="entry name" value="PROTEIN_KINASE_DOM"/>
    <property type="match status" value="1"/>
</dbReference>
<evidence type="ECO:0000256" key="9">
    <source>
        <dbReference type="ARBA" id="ARBA00022840"/>
    </source>
</evidence>
<accession>A0AB40C7K1</accession>
<evidence type="ECO:0000256" key="1">
    <source>
        <dbReference type="ARBA" id="ARBA00004236"/>
    </source>
</evidence>
<feature type="region of interest" description="Disordered" evidence="14">
    <location>
        <begin position="1"/>
        <end position="29"/>
    </location>
</feature>
<comment type="similarity">
    <text evidence="2">Belongs to the protein kinase superfamily. Ser/Thr protein kinase family.</text>
</comment>
<organism evidence="16 17">
    <name type="scientific">Dioscorea cayennensis subsp. rotundata</name>
    <name type="common">White Guinea yam</name>
    <name type="synonym">Dioscorea rotundata</name>
    <dbReference type="NCBI Taxonomy" id="55577"/>
    <lineage>
        <taxon>Eukaryota</taxon>
        <taxon>Viridiplantae</taxon>
        <taxon>Streptophyta</taxon>
        <taxon>Embryophyta</taxon>
        <taxon>Tracheophyta</taxon>
        <taxon>Spermatophyta</taxon>
        <taxon>Magnoliopsida</taxon>
        <taxon>Liliopsida</taxon>
        <taxon>Dioscoreales</taxon>
        <taxon>Dioscoreaceae</taxon>
        <taxon>Dioscorea</taxon>
    </lineage>
</organism>
<sequence length="425" mass="46615">MGNCLDSSEKSISSEPSTFNAGSSTTTTASKFSSISSTTTLGLSTGSDFSVSEKCQIAPQGQILEVPNLRIFTFAELRSATRNFKPDSVLGEGGFGTVFKGWLDEKTLAPAKSGAGMVVAVKKLNPESMQGFEEWQSEVNFLGRLSHPNLVKLLGYCLEEKELLLVYEFMAKGSLENHLFRRGAAFDPLSWNLRLKIAIGAARGLAFLHTSEKQIIYRDFKASNILLDTNYNAKLSDFGLAKHGPTGGDSHVTTRVMGTYGYAAPEYVATGHLYVKSDVYGFGVVLLEMLSGQRALDTNRPSGQHNLVDWAKPYLSDRRKLARLMDPRLEGQYPSKGVLHAAQLTLKCLASEPRNRPSMKEVVETLEQIEAIKSRSKDSTKDATAPRHASRRPAQSPVHHRSPLHPKHDGTGSGVRVNHHSPKLR</sequence>
<feature type="compositionally biased region" description="Low complexity" evidence="14">
    <location>
        <begin position="10"/>
        <end position="29"/>
    </location>
</feature>
<dbReference type="GO" id="GO:0004674">
    <property type="term" value="F:protein serine/threonine kinase activity"/>
    <property type="evidence" value="ECO:0007669"/>
    <property type="project" value="UniProtKB-KW"/>
</dbReference>
<dbReference type="PANTHER" id="PTHR45621">
    <property type="entry name" value="OS01G0588500 PROTEIN-RELATED"/>
    <property type="match status" value="1"/>
</dbReference>
<evidence type="ECO:0000256" key="11">
    <source>
        <dbReference type="ARBA" id="ARBA00054261"/>
    </source>
</evidence>
<comment type="function">
    <text evidence="11">May be involved in plant defense signaling.</text>
</comment>
<evidence type="ECO:0000256" key="14">
    <source>
        <dbReference type="SAM" id="MobiDB-lite"/>
    </source>
</evidence>
<keyword evidence="9 12" id="KW-0067">ATP-binding</keyword>
<keyword evidence="16" id="KW-1185">Reference proteome</keyword>
<dbReference type="FunFam" id="3.30.200.20:FF:000228">
    <property type="entry name" value="Serine/threonine-protein kinase BIK1"/>
    <property type="match status" value="1"/>
</dbReference>
<feature type="domain" description="Protein kinase" evidence="15">
    <location>
        <begin position="84"/>
        <end position="369"/>
    </location>
</feature>
<dbReference type="InterPro" id="IPR011009">
    <property type="entry name" value="Kinase-like_dom_sf"/>
</dbReference>
<evidence type="ECO:0000313" key="17">
    <source>
        <dbReference type="RefSeq" id="XP_039134791.1"/>
    </source>
</evidence>
<evidence type="ECO:0000313" key="16">
    <source>
        <dbReference type="Proteomes" id="UP001515500"/>
    </source>
</evidence>
<proteinExistence type="inferred from homology"/>
<evidence type="ECO:0000256" key="12">
    <source>
        <dbReference type="PROSITE-ProRule" id="PRU10141"/>
    </source>
</evidence>
<keyword evidence="7 12" id="KW-0547">Nucleotide-binding</keyword>
<dbReference type="EC" id="2.7.11.1" evidence="3"/>
<dbReference type="Gene3D" id="1.10.510.10">
    <property type="entry name" value="Transferase(Phosphotransferase) domain 1"/>
    <property type="match status" value="1"/>
</dbReference>
<dbReference type="InterPro" id="IPR017441">
    <property type="entry name" value="Protein_kinase_ATP_BS"/>
</dbReference>
<name>A0AB40C7K1_DIOCR</name>
<dbReference type="AlphaFoldDB" id="A0AB40C7K1"/>
<evidence type="ECO:0000256" key="3">
    <source>
        <dbReference type="ARBA" id="ARBA00012513"/>
    </source>
</evidence>
<dbReference type="FunFam" id="1.10.510.10:FF:000032">
    <property type="entry name" value="Serine/threonine-protein kinase PBS1"/>
    <property type="match status" value="1"/>
</dbReference>
<dbReference type="Gene3D" id="3.30.200.20">
    <property type="entry name" value="Phosphorylase Kinase, domain 1"/>
    <property type="match status" value="1"/>
</dbReference>
<dbReference type="CDD" id="cd14066">
    <property type="entry name" value="STKc_IRAK"/>
    <property type="match status" value="1"/>
</dbReference>
<feature type="binding site" evidence="12">
    <location>
        <position position="123"/>
    </location>
    <ligand>
        <name>ATP</name>
        <dbReference type="ChEBI" id="CHEBI:30616"/>
    </ligand>
</feature>